<dbReference type="GO" id="GO:0007155">
    <property type="term" value="P:cell adhesion"/>
    <property type="evidence" value="ECO:0007669"/>
    <property type="project" value="InterPro"/>
</dbReference>
<keyword evidence="2 3" id="KW-0732">Signal</keyword>
<accession>A0A5B7ZZ07</accession>
<dbReference type="InterPro" id="IPR009742">
    <property type="entry name" value="Curlin_rpt"/>
</dbReference>
<feature type="chain" id="PRO_5022927535" description="Curlin" evidence="3">
    <location>
        <begin position="24"/>
        <end position="177"/>
    </location>
</feature>
<name>A0A5B7ZZ07_9BACT</name>
<dbReference type="RefSeq" id="WP_139515398.1">
    <property type="nucleotide sequence ID" value="NZ_CP040896.1"/>
</dbReference>
<dbReference type="KEGG" id="hyj:FHG12_08895"/>
<feature type="signal peptide" evidence="3">
    <location>
        <begin position="1"/>
        <end position="23"/>
    </location>
</feature>
<dbReference type="EMBL" id="CP040896">
    <property type="protein sequence ID" value="QDA60220.1"/>
    <property type="molecule type" value="Genomic_DNA"/>
</dbReference>
<organism evidence="4 5">
    <name type="scientific">Hymenobacter jejuensis</name>
    <dbReference type="NCBI Taxonomy" id="2502781"/>
    <lineage>
        <taxon>Bacteria</taxon>
        <taxon>Pseudomonadati</taxon>
        <taxon>Bacteroidota</taxon>
        <taxon>Cytophagia</taxon>
        <taxon>Cytophagales</taxon>
        <taxon>Hymenobacteraceae</taxon>
        <taxon>Hymenobacter</taxon>
    </lineage>
</organism>
<protein>
    <recommendedName>
        <fullName evidence="6">Curlin</fullName>
    </recommendedName>
</protein>
<keyword evidence="5" id="KW-1185">Reference proteome</keyword>
<evidence type="ECO:0008006" key="6">
    <source>
        <dbReference type="Google" id="ProtNLM"/>
    </source>
</evidence>
<dbReference type="OrthoDB" id="1117485at2"/>
<proteinExistence type="inferred from homology"/>
<dbReference type="AlphaFoldDB" id="A0A5B7ZZ07"/>
<sequence length="177" mass="18716">MKTRLYGLLTIAGLAVGLHQAHAQASPEREGISAGQQLVEKIGNTAPLLTPSVTVPTNPLNQALLLQQGTGNTGSISQTGNNLRTTITQIGAGNVAVSNVTGRGTTSEIVQNGYNNSVEQQLAVDQRNYSVQQLGNNNQLKQVETGTNTSFPTGYGVKMEGNGIKMNIQQGNIYRQP</sequence>
<evidence type="ECO:0000256" key="2">
    <source>
        <dbReference type="ARBA" id="ARBA00022729"/>
    </source>
</evidence>
<evidence type="ECO:0000256" key="1">
    <source>
        <dbReference type="ARBA" id="ARBA00009766"/>
    </source>
</evidence>
<evidence type="ECO:0000313" key="4">
    <source>
        <dbReference type="EMBL" id="QDA60220.1"/>
    </source>
</evidence>
<dbReference type="Pfam" id="PF07012">
    <property type="entry name" value="Curlin_rpt"/>
    <property type="match status" value="1"/>
</dbReference>
<evidence type="ECO:0000313" key="5">
    <source>
        <dbReference type="Proteomes" id="UP000305398"/>
    </source>
</evidence>
<reference evidence="4 5" key="1">
    <citation type="submission" date="2019-06" db="EMBL/GenBank/DDBJ databases">
        <authorList>
            <person name="Srinivasan S."/>
        </authorList>
    </citation>
    <scope>NUCLEOTIDE SEQUENCE [LARGE SCALE GENOMIC DNA]</scope>
    <source>
        <strain evidence="4 5">17J68-5</strain>
    </source>
</reference>
<gene>
    <name evidence="4" type="ORF">FHG12_08895</name>
</gene>
<evidence type="ECO:0000256" key="3">
    <source>
        <dbReference type="SAM" id="SignalP"/>
    </source>
</evidence>
<dbReference type="Proteomes" id="UP000305398">
    <property type="component" value="Chromosome"/>
</dbReference>
<dbReference type="GO" id="GO:0009289">
    <property type="term" value="C:pilus"/>
    <property type="evidence" value="ECO:0007669"/>
    <property type="project" value="InterPro"/>
</dbReference>
<comment type="similarity">
    <text evidence="1">Belongs to the CsgA/CsgB family.</text>
</comment>